<protein>
    <submittedName>
        <fullName evidence="1">Uncharacterized protein</fullName>
    </submittedName>
</protein>
<keyword evidence="2" id="KW-1185">Reference proteome</keyword>
<dbReference type="EMBL" id="KZ613957">
    <property type="protein sequence ID" value="PMD32878.1"/>
    <property type="molecule type" value="Genomic_DNA"/>
</dbReference>
<proteinExistence type="predicted"/>
<dbReference type="AlphaFoldDB" id="A0A2J6R2Y8"/>
<organism evidence="1 2">
    <name type="scientific">Hyaloscypha variabilis (strain UAMH 11265 / GT02V1 / F)</name>
    <name type="common">Meliniomyces variabilis</name>
    <dbReference type="NCBI Taxonomy" id="1149755"/>
    <lineage>
        <taxon>Eukaryota</taxon>
        <taxon>Fungi</taxon>
        <taxon>Dikarya</taxon>
        <taxon>Ascomycota</taxon>
        <taxon>Pezizomycotina</taxon>
        <taxon>Leotiomycetes</taxon>
        <taxon>Helotiales</taxon>
        <taxon>Hyaloscyphaceae</taxon>
        <taxon>Hyaloscypha</taxon>
        <taxon>Hyaloscypha variabilis</taxon>
    </lineage>
</organism>
<accession>A0A2J6R2Y8</accession>
<evidence type="ECO:0000313" key="1">
    <source>
        <dbReference type="EMBL" id="PMD32878.1"/>
    </source>
</evidence>
<reference evidence="1 2" key="1">
    <citation type="submission" date="2016-04" db="EMBL/GenBank/DDBJ databases">
        <title>A degradative enzymes factory behind the ericoid mycorrhizal symbiosis.</title>
        <authorList>
            <consortium name="DOE Joint Genome Institute"/>
            <person name="Martino E."/>
            <person name="Morin E."/>
            <person name="Grelet G."/>
            <person name="Kuo A."/>
            <person name="Kohler A."/>
            <person name="Daghino S."/>
            <person name="Barry K."/>
            <person name="Choi C."/>
            <person name="Cichocki N."/>
            <person name="Clum A."/>
            <person name="Copeland A."/>
            <person name="Hainaut M."/>
            <person name="Haridas S."/>
            <person name="Labutti K."/>
            <person name="Lindquist E."/>
            <person name="Lipzen A."/>
            <person name="Khouja H.-R."/>
            <person name="Murat C."/>
            <person name="Ohm R."/>
            <person name="Olson A."/>
            <person name="Spatafora J."/>
            <person name="Veneault-Fourrey C."/>
            <person name="Henrissat B."/>
            <person name="Grigoriev I."/>
            <person name="Martin F."/>
            <person name="Perotto S."/>
        </authorList>
    </citation>
    <scope>NUCLEOTIDE SEQUENCE [LARGE SCALE GENOMIC DNA]</scope>
    <source>
        <strain evidence="1 2">F</strain>
    </source>
</reference>
<sequence>MKSGKLFFKLDVVIFTNSYALECFADYVNYIPWPEARKPVAPIRKAALQCMRDADPEPGSGPSSRSTALGSIEDKVIFKLYSLFERLATIEEFSFSPEIRQWKEDEADAFVKQIDDEINERIEATSIDGVVGRSELQASRPRIQVVNRTHFHSELQNELPSELMPWDDLEV</sequence>
<name>A0A2J6R2Y8_HYAVF</name>
<gene>
    <name evidence="1" type="ORF">L207DRAFT_571701</name>
</gene>
<dbReference type="Proteomes" id="UP000235786">
    <property type="component" value="Unassembled WGS sequence"/>
</dbReference>
<evidence type="ECO:0000313" key="2">
    <source>
        <dbReference type="Proteomes" id="UP000235786"/>
    </source>
</evidence>